<keyword evidence="2" id="KW-1185">Reference proteome</keyword>
<dbReference type="EMBL" id="FWYB01000003">
    <property type="protein sequence ID" value="SMC80560.1"/>
    <property type="molecule type" value="Genomic_DNA"/>
</dbReference>
<reference evidence="1 2" key="1">
    <citation type="submission" date="2017-04" db="EMBL/GenBank/DDBJ databases">
        <authorList>
            <person name="Afonso C.L."/>
            <person name="Miller P.J."/>
            <person name="Scott M.A."/>
            <person name="Spackman E."/>
            <person name="Goraichik I."/>
            <person name="Dimitrov K.M."/>
            <person name="Suarez D.L."/>
            <person name="Swayne D.E."/>
        </authorList>
    </citation>
    <scope>NUCLEOTIDE SEQUENCE [LARGE SCALE GENOMIC DNA]</scope>
    <source>
        <strain evidence="1 2">DSM 19625</strain>
    </source>
</reference>
<sequence>MKSFLNYLKQYGCYFDFYRNQKLIVHLFKCIMKNVTFYLSILTLPLLFSCNQVEKKNKKVIDSLSKVVSKECFTAIDEKDTAHLSINNLASGNVNGNLLIKYIDKGKNEGTIEGAYKGDTLFVDFTFKIGTVNKTIYKNPLAFLKKDGKLILGVGRIETSVGRSYFVKGMPIRFDKGRFNFLPTDCKD</sequence>
<evidence type="ECO:0000313" key="1">
    <source>
        <dbReference type="EMBL" id="SMC80560.1"/>
    </source>
</evidence>
<proteinExistence type="predicted"/>
<accession>A0A1W2C5Z4</accession>
<dbReference type="AlphaFoldDB" id="A0A1W2C5Z4"/>
<protein>
    <submittedName>
        <fullName evidence="1">Uncharacterized protein</fullName>
    </submittedName>
</protein>
<gene>
    <name evidence="1" type="ORF">SAMN04488101_103166</name>
</gene>
<name>A0A1W2C5Z4_9SPHI</name>
<organism evidence="1 2">
    <name type="scientific">Pedobacter nyackensis</name>
    <dbReference type="NCBI Taxonomy" id="475255"/>
    <lineage>
        <taxon>Bacteria</taxon>
        <taxon>Pseudomonadati</taxon>
        <taxon>Bacteroidota</taxon>
        <taxon>Sphingobacteriia</taxon>
        <taxon>Sphingobacteriales</taxon>
        <taxon>Sphingobacteriaceae</taxon>
        <taxon>Pedobacter</taxon>
    </lineage>
</organism>
<dbReference type="STRING" id="475255.SAMN04488101_103166"/>
<dbReference type="Proteomes" id="UP000192678">
    <property type="component" value="Unassembled WGS sequence"/>
</dbReference>
<evidence type="ECO:0000313" key="2">
    <source>
        <dbReference type="Proteomes" id="UP000192678"/>
    </source>
</evidence>